<name>A0A2W5KYP0_SPHMC</name>
<organism evidence="1 2">
    <name type="scientific">Sphingopyxis macrogoltabida</name>
    <name type="common">Sphingomonas macrogoltabidus</name>
    <dbReference type="NCBI Taxonomy" id="33050"/>
    <lineage>
        <taxon>Bacteria</taxon>
        <taxon>Pseudomonadati</taxon>
        <taxon>Pseudomonadota</taxon>
        <taxon>Alphaproteobacteria</taxon>
        <taxon>Sphingomonadales</taxon>
        <taxon>Sphingomonadaceae</taxon>
        <taxon>Sphingopyxis</taxon>
    </lineage>
</organism>
<accession>A0A2W5KYP0</accession>
<comment type="caution">
    <text evidence="1">The sequence shown here is derived from an EMBL/GenBank/DDBJ whole genome shotgun (WGS) entry which is preliminary data.</text>
</comment>
<proteinExistence type="predicted"/>
<gene>
    <name evidence="1" type="ORF">DI569_08960</name>
</gene>
<dbReference type="EMBL" id="QFPJ01000017">
    <property type="protein sequence ID" value="PZQ22161.1"/>
    <property type="molecule type" value="Genomic_DNA"/>
</dbReference>
<evidence type="ECO:0000313" key="1">
    <source>
        <dbReference type="EMBL" id="PZQ22161.1"/>
    </source>
</evidence>
<dbReference type="AlphaFoldDB" id="A0A2W5KYP0"/>
<evidence type="ECO:0000313" key="2">
    <source>
        <dbReference type="Proteomes" id="UP000248597"/>
    </source>
</evidence>
<sequence>MRVAMLPAAPAQPRYLRHFDASIGKLMGPDPSIAAMRVLLISSAFAAALALPVAATAAPASLLPTAPEVSRAPSPLAPIAADSPWMPRFAAAADELAAALRTRDEAAWAPLLGGQWLSAADRARVRDLLTDRDSPFLPALFSKGFTHRAILGWTAPATLSAEERAAIEAGQQAEALVCWSAGGDGKGPWPATATEADNRPGRPFACARIAYSLRGETPTWRAFIEQGGAG</sequence>
<reference evidence="1 2" key="1">
    <citation type="submission" date="2017-08" db="EMBL/GenBank/DDBJ databases">
        <title>Infants hospitalized years apart are colonized by the same room-sourced microbial strains.</title>
        <authorList>
            <person name="Brooks B."/>
            <person name="Olm M.R."/>
            <person name="Firek B.A."/>
            <person name="Baker R."/>
            <person name="Thomas B.C."/>
            <person name="Morowitz M.J."/>
            <person name="Banfield J.F."/>
        </authorList>
    </citation>
    <scope>NUCLEOTIDE SEQUENCE [LARGE SCALE GENOMIC DNA]</scope>
    <source>
        <strain evidence="1">S2_005_003_R2_47</strain>
    </source>
</reference>
<protein>
    <submittedName>
        <fullName evidence="1">Uncharacterized protein</fullName>
    </submittedName>
</protein>
<dbReference type="Proteomes" id="UP000248597">
    <property type="component" value="Unassembled WGS sequence"/>
</dbReference>